<organism evidence="2 3">
    <name type="scientific">Cryomorpha ignava</name>
    <dbReference type="NCBI Taxonomy" id="101383"/>
    <lineage>
        <taxon>Bacteria</taxon>
        <taxon>Pseudomonadati</taxon>
        <taxon>Bacteroidota</taxon>
        <taxon>Flavobacteriia</taxon>
        <taxon>Flavobacteriales</taxon>
        <taxon>Cryomorphaceae</taxon>
        <taxon>Cryomorpha</taxon>
    </lineage>
</organism>
<evidence type="ECO:0000259" key="1">
    <source>
        <dbReference type="SMART" id="SM00953"/>
    </source>
</evidence>
<gene>
    <name evidence="2" type="ORF">G3O08_09330</name>
</gene>
<dbReference type="Pfam" id="PF08808">
    <property type="entry name" value="RES"/>
    <property type="match status" value="1"/>
</dbReference>
<proteinExistence type="predicted"/>
<dbReference type="RefSeq" id="WP_163285096.1">
    <property type="nucleotide sequence ID" value="NZ_JAAGVY010000014.1"/>
</dbReference>
<dbReference type="AlphaFoldDB" id="A0A7K3WPW5"/>
<comment type="caution">
    <text evidence="2">The sequence shown here is derived from an EMBL/GenBank/DDBJ whole genome shotgun (WGS) entry which is preliminary data.</text>
</comment>
<sequence length="151" mass="17193">MKIYRIANRRHAKNITGAGASFYPGRWNNIGTPVLYTGESIEIALLEILVHIPALLVPELDVLILEIPENSIKEIKINDLPSNWNQFPAPTILSEVGQQWVENNQSLAMKVPSSIIESAFIFVLNCDHKRYSEVKIIDHHKFSFDSRLRKS</sequence>
<feature type="domain" description="RES" evidence="1">
    <location>
        <begin position="14"/>
        <end position="138"/>
    </location>
</feature>
<accession>A0A7K3WPW5</accession>
<dbReference type="EMBL" id="JAAGVY010000014">
    <property type="protein sequence ID" value="NEN23700.1"/>
    <property type="molecule type" value="Genomic_DNA"/>
</dbReference>
<reference evidence="2 3" key="1">
    <citation type="submission" date="2020-02" db="EMBL/GenBank/DDBJ databases">
        <title>Out from the shadows clarifying the taxonomy of the family Cryomorphaceae and related taxa by utilizing the GTDB taxonomic framework.</title>
        <authorList>
            <person name="Bowman J.P."/>
        </authorList>
    </citation>
    <scope>NUCLEOTIDE SEQUENCE [LARGE SCALE GENOMIC DNA]</scope>
    <source>
        <strain evidence="2 3">QSSC 1-22</strain>
    </source>
</reference>
<evidence type="ECO:0000313" key="2">
    <source>
        <dbReference type="EMBL" id="NEN23700.1"/>
    </source>
</evidence>
<dbReference type="InterPro" id="IPR014914">
    <property type="entry name" value="RES_dom"/>
</dbReference>
<protein>
    <submittedName>
        <fullName evidence="2">RES domain-containing protein</fullName>
    </submittedName>
</protein>
<keyword evidence="3" id="KW-1185">Reference proteome</keyword>
<name>A0A7K3WPW5_9FLAO</name>
<dbReference type="SMART" id="SM00953">
    <property type="entry name" value="RES"/>
    <property type="match status" value="1"/>
</dbReference>
<dbReference type="Proteomes" id="UP000486602">
    <property type="component" value="Unassembled WGS sequence"/>
</dbReference>
<evidence type="ECO:0000313" key="3">
    <source>
        <dbReference type="Proteomes" id="UP000486602"/>
    </source>
</evidence>